<dbReference type="SUPFAM" id="SSF88659">
    <property type="entry name" value="Sigma3 and sigma4 domains of RNA polymerase sigma factors"/>
    <property type="match status" value="1"/>
</dbReference>
<keyword evidence="10" id="KW-1185">Reference proteome</keyword>
<evidence type="ECO:0000256" key="1">
    <source>
        <dbReference type="ARBA" id="ARBA00010641"/>
    </source>
</evidence>
<dbReference type="SUPFAM" id="SSF88946">
    <property type="entry name" value="Sigma2 domain of RNA polymerase sigma factors"/>
    <property type="match status" value="1"/>
</dbReference>
<dbReference type="InterPro" id="IPR013324">
    <property type="entry name" value="RNA_pol_sigma_r3/r4-like"/>
</dbReference>
<proteinExistence type="inferred from homology"/>
<dbReference type="InterPro" id="IPR014284">
    <property type="entry name" value="RNA_pol_sigma-70_dom"/>
</dbReference>
<dbReference type="PANTHER" id="PTHR43133">
    <property type="entry name" value="RNA POLYMERASE ECF-TYPE SIGMA FACTO"/>
    <property type="match status" value="1"/>
</dbReference>
<evidence type="ECO:0000259" key="7">
    <source>
        <dbReference type="Pfam" id="PF04542"/>
    </source>
</evidence>
<dbReference type="InterPro" id="IPR036388">
    <property type="entry name" value="WH-like_DNA-bd_sf"/>
</dbReference>
<dbReference type="GO" id="GO:0006950">
    <property type="term" value="P:response to stress"/>
    <property type="evidence" value="ECO:0007669"/>
    <property type="project" value="UniProtKB-ARBA"/>
</dbReference>
<accession>A0A8J3JID8</accession>
<dbReference type="PROSITE" id="PS01063">
    <property type="entry name" value="SIGMA70_ECF"/>
    <property type="match status" value="1"/>
</dbReference>
<sequence>MRDAESFDECYRGTSRRLLSYAYALTGDWAQAQDLVQEAYMRAWRQWGRLSEYEDVEAWLRLVVSRLATDVWRRLRRWRGAMRLLGPAADAEPADESAVLLQRALRGLPAVQRQALALHYLFDMPVAQIAQDAGVPIGTVKSWLSRGRTSLAAVLNATEVSGDE</sequence>
<dbReference type="InterPro" id="IPR013249">
    <property type="entry name" value="RNA_pol_sigma70_r4_t2"/>
</dbReference>
<dbReference type="EMBL" id="BONF01000012">
    <property type="protein sequence ID" value="GIF81196.1"/>
    <property type="molecule type" value="Genomic_DNA"/>
</dbReference>
<dbReference type="Gene3D" id="1.10.10.10">
    <property type="entry name" value="Winged helix-like DNA-binding domain superfamily/Winged helix DNA-binding domain"/>
    <property type="match status" value="1"/>
</dbReference>
<protein>
    <recommendedName>
        <fullName evidence="6">RNA polymerase sigma factor</fullName>
    </recommendedName>
</protein>
<evidence type="ECO:0000259" key="8">
    <source>
        <dbReference type="Pfam" id="PF08281"/>
    </source>
</evidence>
<name>A0A8J3JID8_9ACTN</name>
<comment type="similarity">
    <text evidence="1 6">Belongs to the sigma-70 factor family. ECF subfamily.</text>
</comment>
<evidence type="ECO:0000313" key="9">
    <source>
        <dbReference type="EMBL" id="GIF81196.1"/>
    </source>
</evidence>
<dbReference type="GO" id="GO:0003677">
    <property type="term" value="F:DNA binding"/>
    <property type="evidence" value="ECO:0007669"/>
    <property type="project" value="UniProtKB-KW"/>
</dbReference>
<reference evidence="9 10" key="1">
    <citation type="submission" date="2021-01" db="EMBL/GenBank/DDBJ databases">
        <title>Whole genome shotgun sequence of Catellatospora bangladeshensis NBRC 107357.</title>
        <authorList>
            <person name="Komaki H."/>
            <person name="Tamura T."/>
        </authorList>
    </citation>
    <scope>NUCLEOTIDE SEQUENCE [LARGE SCALE GENOMIC DNA]</scope>
    <source>
        <strain evidence="9 10">NBRC 107357</strain>
    </source>
</reference>
<comment type="caution">
    <text evidence="9">The sequence shown here is derived from an EMBL/GenBank/DDBJ whole genome shotgun (WGS) entry which is preliminary data.</text>
</comment>
<evidence type="ECO:0000256" key="6">
    <source>
        <dbReference type="RuleBase" id="RU000716"/>
    </source>
</evidence>
<dbReference type="AlphaFoldDB" id="A0A8J3JID8"/>
<feature type="domain" description="RNA polymerase sigma-70 region 2" evidence="7">
    <location>
        <begin position="11"/>
        <end position="77"/>
    </location>
</feature>
<dbReference type="PANTHER" id="PTHR43133:SF50">
    <property type="entry name" value="ECF RNA POLYMERASE SIGMA FACTOR SIGM"/>
    <property type="match status" value="1"/>
</dbReference>
<keyword evidence="5 6" id="KW-0804">Transcription</keyword>
<organism evidence="9 10">
    <name type="scientific">Catellatospora bangladeshensis</name>
    <dbReference type="NCBI Taxonomy" id="310355"/>
    <lineage>
        <taxon>Bacteria</taxon>
        <taxon>Bacillati</taxon>
        <taxon>Actinomycetota</taxon>
        <taxon>Actinomycetes</taxon>
        <taxon>Micromonosporales</taxon>
        <taxon>Micromonosporaceae</taxon>
        <taxon>Catellatospora</taxon>
    </lineage>
</organism>
<dbReference type="GO" id="GO:0006352">
    <property type="term" value="P:DNA-templated transcription initiation"/>
    <property type="evidence" value="ECO:0007669"/>
    <property type="project" value="InterPro"/>
</dbReference>
<dbReference type="GO" id="GO:0016987">
    <property type="term" value="F:sigma factor activity"/>
    <property type="evidence" value="ECO:0007669"/>
    <property type="project" value="UniProtKB-KW"/>
</dbReference>
<feature type="domain" description="RNA polymerase sigma factor 70 region 4 type 2" evidence="8">
    <location>
        <begin position="100"/>
        <end position="151"/>
    </location>
</feature>
<dbReference type="NCBIfam" id="TIGR02937">
    <property type="entry name" value="sigma70-ECF"/>
    <property type="match status" value="1"/>
</dbReference>
<dbReference type="Pfam" id="PF08281">
    <property type="entry name" value="Sigma70_r4_2"/>
    <property type="match status" value="1"/>
</dbReference>
<evidence type="ECO:0000256" key="5">
    <source>
        <dbReference type="ARBA" id="ARBA00023163"/>
    </source>
</evidence>
<dbReference type="Gene3D" id="1.10.1740.10">
    <property type="match status" value="1"/>
</dbReference>
<keyword evidence="3 6" id="KW-0731">Sigma factor</keyword>
<dbReference type="Pfam" id="PF04542">
    <property type="entry name" value="Sigma70_r2"/>
    <property type="match status" value="1"/>
</dbReference>
<evidence type="ECO:0000256" key="2">
    <source>
        <dbReference type="ARBA" id="ARBA00023015"/>
    </source>
</evidence>
<keyword evidence="2 6" id="KW-0805">Transcription regulation</keyword>
<dbReference type="InterPro" id="IPR013325">
    <property type="entry name" value="RNA_pol_sigma_r2"/>
</dbReference>
<dbReference type="InterPro" id="IPR000838">
    <property type="entry name" value="RNA_pol_sigma70_ECF_CS"/>
</dbReference>
<evidence type="ECO:0000256" key="3">
    <source>
        <dbReference type="ARBA" id="ARBA00023082"/>
    </source>
</evidence>
<dbReference type="InterPro" id="IPR039425">
    <property type="entry name" value="RNA_pol_sigma-70-like"/>
</dbReference>
<evidence type="ECO:0000256" key="4">
    <source>
        <dbReference type="ARBA" id="ARBA00023125"/>
    </source>
</evidence>
<dbReference type="Proteomes" id="UP000601223">
    <property type="component" value="Unassembled WGS sequence"/>
</dbReference>
<evidence type="ECO:0000313" key="10">
    <source>
        <dbReference type="Proteomes" id="UP000601223"/>
    </source>
</evidence>
<keyword evidence="4 6" id="KW-0238">DNA-binding</keyword>
<gene>
    <name evidence="9" type="ORF">Cba03nite_25450</name>
</gene>
<dbReference type="RefSeq" id="WP_203745474.1">
    <property type="nucleotide sequence ID" value="NZ_BONF01000012.1"/>
</dbReference>
<dbReference type="InterPro" id="IPR007627">
    <property type="entry name" value="RNA_pol_sigma70_r2"/>
</dbReference>